<evidence type="ECO:0008006" key="3">
    <source>
        <dbReference type="Google" id="ProtNLM"/>
    </source>
</evidence>
<dbReference type="SMART" id="SM00028">
    <property type="entry name" value="TPR"/>
    <property type="match status" value="4"/>
</dbReference>
<protein>
    <recommendedName>
        <fullName evidence="3">Tetratricopeptide repeat protein</fullName>
    </recommendedName>
</protein>
<accession>A0ABQ3XJY6</accession>
<reference evidence="1 2" key="1">
    <citation type="submission" date="2021-01" db="EMBL/GenBank/DDBJ databases">
        <title>Whole genome shotgun sequence of Actinoplanes couchii NBRC 106145.</title>
        <authorList>
            <person name="Komaki H."/>
            <person name="Tamura T."/>
        </authorList>
    </citation>
    <scope>NUCLEOTIDE SEQUENCE [LARGE SCALE GENOMIC DNA]</scope>
    <source>
        <strain evidence="1 2">NBRC 106145</strain>
    </source>
</reference>
<keyword evidence="2" id="KW-1185">Reference proteome</keyword>
<dbReference type="RefSeq" id="WP_203804014.1">
    <property type="nucleotide sequence ID" value="NZ_BAAAQE010000007.1"/>
</dbReference>
<name>A0ABQ3XJY6_9ACTN</name>
<sequence>MKTAEDLWELLGEADNLPYGSAQIAMVEQVLRHVDATDDAALKFYTRLFATTAYIYGGEPVKAFPAFSWCVSDFDRNPGPYHEQWKHNLLWLFKNMVSSLTTFPEVPLERTRAVLDDMERRYRESGHGLQPVFKHRYLIARHVGDREEAESWFKKWQAAPRNALSDCAGCDPTTLVRHLVAAERFEEAAELAGPVLAGDLSCSEQPQNILGELMTVYLKTGRPQEAADAHRRSYLLERNNLADLWEIGGHIRFCARTGNEHRGLEILQRHIDWLDRAPSPAAAMHFAAGAVLLLRRLTERGHGDSPIRRSDRPDTTAAELAGELATFALELAARFDARNGTMHQTSVITDLMSAAPFEVEIPLAATARITAARPVEKPEREPEPPVRVDESASLAELLDLAEKYQRDDREDAARQVLAVLEQRPPEDPRSAARLWALRGFLLPDEESGQMVEHWERAAELFAESGDAGEASMMRARLAVLRARDDEPTAELLAVVEANVAHHDEHGDAESRASAWIRLSQMFRLMNRLDEANEAGDRADGFAAETGDPRRRAYHAMVRAQNRAMNDDRDEAVEAARQAWEFYRVHGPAQRGAEVALMLGQLTEDTVEAVDAFGDAATRGLPGTALAGRLNRGRALLSLDRPMEAIDDLVEAIAQLDTNEYGEETGVFARQDLAQAYHRADRPAEAAEVAEEALLGFERLGYPEPAADTRFLLAAVYRSLGDNDQALGIYRTLIEGLADNPVGRGQVGEQAGQLLYDLDRDAEAALTFRAAAASLHEAGELSAELRVLRRQLMALNYADDVPQAEELIKLAARRFEELPDELAQQPGVRWTRSIFSFEVGNLYLRRDRHADVVPHLRGVPEQLREIGADDEAARAECMLCEALLHSGSEAEAARLLSVLLERLGPDTPVRELAADLYEEATNRLNDR</sequence>
<evidence type="ECO:0000313" key="1">
    <source>
        <dbReference type="EMBL" id="GID58810.1"/>
    </source>
</evidence>
<dbReference type="Proteomes" id="UP000612282">
    <property type="component" value="Unassembled WGS sequence"/>
</dbReference>
<dbReference type="InterPro" id="IPR019734">
    <property type="entry name" value="TPR_rpt"/>
</dbReference>
<dbReference type="EMBL" id="BOMG01000090">
    <property type="protein sequence ID" value="GID58810.1"/>
    <property type="molecule type" value="Genomic_DNA"/>
</dbReference>
<comment type="caution">
    <text evidence="1">The sequence shown here is derived from an EMBL/GenBank/DDBJ whole genome shotgun (WGS) entry which is preliminary data.</text>
</comment>
<evidence type="ECO:0000313" key="2">
    <source>
        <dbReference type="Proteomes" id="UP000612282"/>
    </source>
</evidence>
<proteinExistence type="predicted"/>
<gene>
    <name evidence="1" type="ORF">Aco03nite_072140</name>
</gene>
<dbReference type="SUPFAM" id="SSF48452">
    <property type="entry name" value="TPR-like"/>
    <property type="match status" value="2"/>
</dbReference>
<dbReference type="Gene3D" id="1.25.40.10">
    <property type="entry name" value="Tetratricopeptide repeat domain"/>
    <property type="match status" value="2"/>
</dbReference>
<dbReference type="InterPro" id="IPR011990">
    <property type="entry name" value="TPR-like_helical_dom_sf"/>
</dbReference>
<organism evidence="1 2">
    <name type="scientific">Actinoplanes couchii</name>
    <dbReference type="NCBI Taxonomy" id="403638"/>
    <lineage>
        <taxon>Bacteria</taxon>
        <taxon>Bacillati</taxon>
        <taxon>Actinomycetota</taxon>
        <taxon>Actinomycetes</taxon>
        <taxon>Micromonosporales</taxon>
        <taxon>Micromonosporaceae</taxon>
        <taxon>Actinoplanes</taxon>
    </lineage>
</organism>